<accession>A0ABC8UMZ4</accession>
<evidence type="ECO:0000259" key="1">
    <source>
        <dbReference type="Pfam" id="PF24865"/>
    </source>
</evidence>
<protein>
    <recommendedName>
        <fullName evidence="1">DUF7731 domain-containing protein</fullName>
    </recommendedName>
</protein>
<feature type="domain" description="DUF7731" evidence="1">
    <location>
        <begin position="5"/>
        <end position="77"/>
    </location>
</feature>
<gene>
    <name evidence="2" type="ORF">ILEXP_LOCUS52481</name>
</gene>
<dbReference type="InterPro" id="IPR056633">
    <property type="entry name" value="DUF7731"/>
</dbReference>
<proteinExistence type="predicted"/>
<dbReference type="AlphaFoldDB" id="A0ABC8UMZ4"/>
<reference evidence="2 3" key="1">
    <citation type="submission" date="2024-02" db="EMBL/GenBank/DDBJ databases">
        <authorList>
            <person name="Vignale AGUSTIN F."/>
            <person name="Sosa J E."/>
            <person name="Modenutti C."/>
        </authorList>
    </citation>
    <scope>NUCLEOTIDE SEQUENCE [LARGE SCALE GENOMIC DNA]</scope>
</reference>
<keyword evidence="3" id="KW-1185">Reference proteome</keyword>
<dbReference type="Pfam" id="PF24865">
    <property type="entry name" value="DUF7731"/>
    <property type="match status" value="1"/>
</dbReference>
<dbReference type="PANTHER" id="PTHR34366">
    <property type="entry name" value="OS07G0289901 PROTEIN-RELATED"/>
    <property type="match status" value="1"/>
</dbReference>
<comment type="caution">
    <text evidence="2">The sequence shown here is derived from an EMBL/GenBank/DDBJ whole genome shotgun (WGS) entry which is preliminary data.</text>
</comment>
<sequence length="211" mass="24759">MYGTQISHSCPIKYVLTEEGWLNVTHGDGEEFCKAGCADHTRTVLTCIHLVKRDYWFANKATVKELYETINRGCNTSIAHRPTLWVFELFKGHHMTGWGWPWPDQPRAKWRGMRVQWSKFIPYQWVPEEIGLHYISNVGLGFRSSLIHVILFFTSHQIKYRKWDKKMGPSFLHMLLVFPKTGVIRGCMSELNLRYDSESKGRYDYKSKGHD</sequence>
<name>A0ABC8UMZ4_9AQUA</name>
<dbReference type="EMBL" id="CAUOFW020008313">
    <property type="protein sequence ID" value="CAK9182339.1"/>
    <property type="molecule type" value="Genomic_DNA"/>
</dbReference>
<dbReference type="PANTHER" id="PTHR34366:SF7">
    <property type="entry name" value="TRANSMEMBRANE PROTEIN"/>
    <property type="match status" value="1"/>
</dbReference>
<evidence type="ECO:0000313" key="2">
    <source>
        <dbReference type="EMBL" id="CAK9182339.1"/>
    </source>
</evidence>
<dbReference type="Proteomes" id="UP001642360">
    <property type="component" value="Unassembled WGS sequence"/>
</dbReference>
<organism evidence="2 3">
    <name type="scientific">Ilex paraguariensis</name>
    <name type="common">yerba mate</name>
    <dbReference type="NCBI Taxonomy" id="185542"/>
    <lineage>
        <taxon>Eukaryota</taxon>
        <taxon>Viridiplantae</taxon>
        <taxon>Streptophyta</taxon>
        <taxon>Embryophyta</taxon>
        <taxon>Tracheophyta</taxon>
        <taxon>Spermatophyta</taxon>
        <taxon>Magnoliopsida</taxon>
        <taxon>eudicotyledons</taxon>
        <taxon>Gunneridae</taxon>
        <taxon>Pentapetalae</taxon>
        <taxon>asterids</taxon>
        <taxon>campanulids</taxon>
        <taxon>Aquifoliales</taxon>
        <taxon>Aquifoliaceae</taxon>
        <taxon>Ilex</taxon>
    </lineage>
</organism>
<evidence type="ECO:0000313" key="3">
    <source>
        <dbReference type="Proteomes" id="UP001642360"/>
    </source>
</evidence>